<evidence type="ECO:0000256" key="3">
    <source>
        <dbReference type="SAM" id="MobiDB-lite"/>
    </source>
</evidence>
<dbReference type="InterPro" id="IPR008978">
    <property type="entry name" value="HSP20-like_chaperone"/>
</dbReference>
<dbReference type="EMBL" id="MVIH01000006">
    <property type="protein sequence ID" value="ORB52206.1"/>
    <property type="molecule type" value="Genomic_DNA"/>
</dbReference>
<comment type="similarity">
    <text evidence="1 2">Belongs to the small heat shock protein (HSP20) family.</text>
</comment>
<comment type="caution">
    <text evidence="5">The sequence shown here is derived from an EMBL/GenBank/DDBJ whole genome shotgun (WGS) entry which is preliminary data.</text>
</comment>
<dbReference type="InterPro" id="IPR031107">
    <property type="entry name" value="Small_HSP"/>
</dbReference>
<evidence type="ECO:0000313" key="5">
    <source>
        <dbReference type="EMBL" id="ORB52206.1"/>
    </source>
</evidence>
<gene>
    <name evidence="5" type="ORF">BST42_14610</name>
</gene>
<dbReference type="SUPFAM" id="SSF49764">
    <property type="entry name" value="HSP20-like chaperones"/>
    <property type="match status" value="1"/>
</dbReference>
<dbReference type="CDD" id="cd06464">
    <property type="entry name" value="ACD_sHsps-like"/>
    <property type="match status" value="1"/>
</dbReference>
<dbReference type="Pfam" id="PF00011">
    <property type="entry name" value="HSP20"/>
    <property type="match status" value="1"/>
</dbReference>
<dbReference type="PANTHER" id="PTHR11527">
    <property type="entry name" value="HEAT-SHOCK PROTEIN 20 FAMILY MEMBER"/>
    <property type="match status" value="1"/>
</dbReference>
<evidence type="ECO:0000256" key="2">
    <source>
        <dbReference type="RuleBase" id="RU003616"/>
    </source>
</evidence>
<feature type="region of interest" description="Disordered" evidence="3">
    <location>
        <begin position="131"/>
        <end position="154"/>
    </location>
</feature>
<dbReference type="OrthoDB" id="5242916at2"/>
<organism evidence="5 6">
    <name type="scientific">Mycolicibacterium rhodesiae</name>
    <name type="common">Mycobacterium rhodesiae</name>
    <dbReference type="NCBI Taxonomy" id="36814"/>
    <lineage>
        <taxon>Bacteria</taxon>
        <taxon>Bacillati</taxon>
        <taxon>Actinomycetota</taxon>
        <taxon>Actinomycetes</taxon>
        <taxon>Mycobacteriales</taxon>
        <taxon>Mycobacteriaceae</taxon>
        <taxon>Mycolicibacterium</taxon>
    </lineage>
</organism>
<protein>
    <submittedName>
        <fullName evidence="5">Heat-shock protein Hsp20</fullName>
    </submittedName>
</protein>
<sequence length="154" mass="17198">MALMRFDPFREFDRLAEQAVAGARTARTLPMEAVRRGDQFLVALDVPGIQGRDLDVTVERNVIEVTARRRPLKQDGDELIVDERPQGEFRRQLFLGDNLDPNGMSAVCAHGVLTLTIPVSEHSKPRKVEIETTDETQQAIATESVPPHQQTVNA</sequence>
<accession>A0A1X0IVI2</accession>
<dbReference type="Gene3D" id="2.60.40.790">
    <property type="match status" value="1"/>
</dbReference>
<evidence type="ECO:0000313" key="6">
    <source>
        <dbReference type="Proteomes" id="UP000192534"/>
    </source>
</evidence>
<dbReference type="PROSITE" id="PS01031">
    <property type="entry name" value="SHSP"/>
    <property type="match status" value="1"/>
</dbReference>
<dbReference type="InterPro" id="IPR002068">
    <property type="entry name" value="A-crystallin/Hsp20_dom"/>
</dbReference>
<proteinExistence type="inferred from homology"/>
<feature type="domain" description="SHSP" evidence="4">
    <location>
        <begin position="22"/>
        <end position="133"/>
    </location>
</feature>
<dbReference type="AlphaFoldDB" id="A0A1X0IVI2"/>
<reference evidence="5 6" key="1">
    <citation type="submission" date="2016-12" db="EMBL/GenBank/DDBJ databases">
        <title>The new phylogeny of genus Mycobacterium.</title>
        <authorList>
            <person name="Tortoli E."/>
            <person name="Trovato A."/>
            <person name="Cirillo D.M."/>
        </authorList>
    </citation>
    <scope>NUCLEOTIDE SEQUENCE [LARGE SCALE GENOMIC DNA]</scope>
    <source>
        <strain evidence="5 6">DSM 44223</strain>
    </source>
</reference>
<evidence type="ECO:0000256" key="1">
    <source>
        <dbReference type="PROSITE-ProRule" id="PRU00285"/>
    </source>
</evidence>
<dbReference type="Proteomes" id="UP000192534">
    <property type="component" value="Unassembled WGS sequence"/>
</dbReference>
<evidence type="ECO:0000259" key="4">
    <source>
        <dbReference type="PROSITE" id="PS01031"/>
    </source>
</evidence>
<name>A0A1X0IVI2_MYCRH</name>
<feature type="compositionally biased region" description="Polar residues" evidence="3">
    <location>
        <begin position="135"/>
        <end position="154"/>
    </location>
</feature>
<keyword evidence="6" id="KW-1185">Reference proteome</keyword>